<dbReference type="EMBL" id="JAFLVT010000001">
    <property type="protein sequence ID" value="MBO0447979.1"/>
    <property type="molecule type" value="Genomic_DNA"/>
</dbReference>
<evidence type="ECO:0000259" key="1">
    <source>
        <dbReference type="Pfam" id="PF02558"/>
    </source>
</evidence>
<feature type="domain" description="Ketopantoate reductase N-terminal" evidence="1">
    <location>
        <begin position="3"/>
        <end position="153"/>
    </location>
</feature>
<dbReference type="InterPro" id="IPR036291">
    <property type="entry name" value="NAD(P)-bd_dom_sf"/>
</dbReference>
<evidence type="ECO:0000313" key="2">
    <source>
        <dbReference type="EMBL" id="MBO0447979.1"/>
    </source>
</evidence>
<sequence>MKILIYGAGIQGSYLAHSLAQNSHNQVIMLARNKRLAQLRSDNLVLYHQLQKKRTVDTLTYVEQLNADDFYDIIFVTMKYSDFESVLPVLAANMSENIIFVGNQMDTLYLETQLMSLATSNKNVSFGFQTTGGTRKEDLITILRFGKGKLKINSSVNTSKLEPILEAIFSNTSYTWEIDKKLDDWLKTHAALVTVLNTFDKLQAGISNKKEKKELMRLASLSYKEAFQILKDNGVKITPPMLGTVFSNAKVAYSIMKLIFATPIMKMQEGDFREIEAMIESLLKFQKQSKTSIPNFSKLLARL</sequence>
<dbReference type="InterPro" id="IPR013332">
    <property type="entry name" value="KPR_N"/>
</dbReference>
<keyword evidence="3" id="KW-1185">Reference proteome</keyword>
<dbReference type="SUPFAM" id="SSF51735">
    <property type="entry name" value="NAD(P)-binding Rossmann-fold domains"/>
    <property type="match status" value="1"/>
</dbReference>
<name>A0ABS3H3J2_9ENTE</name>
<protein>
    <submittedName>
        <fullName evidence="2">NAD(P)-binding domain-containing protein</fullName>
    </submittedName>
</protein>
<gene>
    <name evidence="2" type="ORF">JZO76_00350</name>
</gene>
<reference evidence="2 3" key="1">
    <citation type="submission" date="2021-03" db="EMBL/GenBank/DDBJ databases">
        <title>Enterococcal diversity collection.</title>
        <authorList>
            <person name="Gilmore M.S."/>
            <person name="Schwartzman J."/>
            <person name="Van Tyne D."/>
            <person name="Martin M."/>
            <person name="Earl A.M."/>
            <person name="Manson A.L."/>
            <person name="Straub T."/>
            <person name="Salamzade R."/>
            <person name="Saavedra J."/>
            <person name="Lebreton F."/>
            <person name="Prichula J."/>
            <person name="Schaufler K."/>
            <person name="Gaca A."/>
            <person name="Sgardioli B."/>
            <person name="Wagenaar J."/>
            <person name="Strong T."/>
        </authorList>
    </citation>
    <scope>NUCLEOTIDE SEQUENCE [LARGE SCALE GENOMIC DNA]</scope>
    <source>
        <strain evidence="2 3">MJM12</strain>
    </source>
</reference>
<proteinExistence type="predicted"/>
<organism evidence="2 3">
    <name type="scientific">Candidatus Enterococcus myersii</name>
    <dbReference type="NCBI Taxonomy" id="2815322"/>
    <lineage>
        <taxon>Bacteria</taxon>
        <taxon>Bacillati</taxon>
        <taxon>Bacillota</taxon>
        <taxon>Bacilli</taxon>
        <taxon>Lactobacillales</taxon>
        <taxon>Enterococcaceae</taxon>
        <taxon>Enterococcus</taxon>
    </lineage>
</organism>
<evidence type="ECO:0000313" key="3">
    <source>
        <dbReference type="Proteomes" id="UP000664256"/>
    </source>
</evidence>
<dbReference type="Proteomes" id="UP000664256">
    <property type="component" value="Unassembled WGS sequence"/>
</dbReference>
<comment type="caution">
    <text evidence="2">The sequence shown here is derived from an EMBL/GenBank/DDBJ whole genome shotgun (WGS) entry which is preliminary data.</text>
</comment>
<dbReference type="RefSeq" id="WP_206902189.1">
    <property type="nucleotide sequence ID" value="NZ_JAFLVT010000001.1"/>
</dbReference>
<dbReference type="Gene3D" id="3.40.50.720">
    <property type="entry name" value="NAD(P)-binding Rossmann-like Domain"/>
    <property type="match status" value="1"/>
</dbReference>
<dbReference type="Pfam" id="PF02558">
    <property type="entry name" value="ApbA"/>
    <property type="match status" value="1"/>
</dbReference>
<accession>A0ABS3H3J2</accession>